<accession>A0A4Q1BLD3</accession>
<dbReference type="VEuPathDB" id="FungiDB:TREMEDRAFT_59155"/>
<dbReference type="OrthoDB" id="128867at2759"/>
<dbReference type="STRING" id="5217.A0A4Q1BLD3"/>
<dbReference type="GO" id="GO:0080008">
    <property type="term" value="C:Cul4-RING E3 ubiquitin ligase complex"/>
    <property type="evidence" value="ECO:0007669"/>
    <property type="project" value="TreeGrafter"/>
</dbReference>
<dbReference type="Proteomes" id="UP000289152">
    <property type="component" value="Unassembled WGS sequence"/>
</dbReference>
<organism evidence="4 5">
    <name type="scientific">Tremella mesenterica</name>
    <name type="common">Jelly fungus</name>
    <dbReference type="NCBI Taxonomy" id="5217"/>
    <lineage>
        <taxon>Eukaryota</taxon>
        <taxon>Fungi</taxon>
        <taxon>Dikarya</taxon>
        <taxon>Basidiomycota</taxon>
        <taxon>Agaricomycotina</taxon>
        <taxon>Tremellomycetes</taxon>
        <taxon>Tremellales</taxon>
        <taxon>Tremellaceae</taxon>
        <taxon>Tremella</taxon>
    </lineage>
</organism>
<dbReference type="InterPro" id="IPR052254">
    <property type="entry name" value="CUL4-DDB1_E3_ligase_receptor"/>
</dbReference>
<sequence length="479" mass="54017">MVYDPIRERYFPKSRPPPSLTPYLLQPLLTPPPTYGPSNSTMFMSNAEVSQDMRLPSGSRKSRVAFKVEGHNVESLPTDCTLGNIPSDIQMVAEPVLRRARPTNRFKRHPDNIRRTIEDKHLRSLRFENKENPVICRDETITSLIVGTKSSYVAATDHGRLIVRRPDKTVGRVTVCSDSIFAVHIDIPRMSTLTISNEDRPHLHFFRCHPDQMELYPEEDQCKIISGDIFCSTMYNGLCSIGRHKSLLSLHATEKGLYWGNRKMPSDVLAVTHETECITYCGTRAGKVFLCDMRIEDNAPKPVLCQTNEMKAVVGLKRLKDETVPWGLVVSGMKHELLIFDTRFAKTPLLQLDGHVNGFLSGLGLTTTPDHRHLLAAGSDRRIRAWSTQTGQQIHPDLSSSHRSPKCHPTDISDIVDLFSDIDDFHTADQHQKSPLGKVFDSRVNTLAFGEDDWALNVVLKGEVQRFEGTMSMKSGYKV</sequence>
<dbReference type="InParanoid" id="A0A4Q1BLD3"/>
<proteinExistence type="predicted"/>
<dbReference type="SUPFAM" id="SSF50978">
    <property type="entry name" value="WD40 repeat-like"/>
    <property type="match status" value="1"/>
</dbReference>
<evidence type="ECO:0000256" key="1">
    <source>
        <dbReference type="ARBA" id="ARBA00022574"/>
    </source>
</evidence>
<reference evidence="4 5" key="1">
    <citation type="submission" date="2016-06" db="EMBL/GenBank/DDBJ databases">
        <title>Evolution of pathogenesis and genome organization in the Tremellales.</title>
        <authorList>
            <person name="Cuomo C."/>
            <person name="Litvintseva A."/>
            <person name="Heitman J."/>
            <person name="Chen Y."/>
            <person name="Sun S."/>
            <person name="Springer D."/>
            <person name="Dromer F."/>
            <person name="Young S."/>
            <person name="Zeng Q."/>
            <person name="Chapman S."/>
            <person name="Gujja S."/>
            <person name="Saif S."/>
            <person name="Birren B."/>
        </authorList>
    </citation>
    <scope>NUCLEOTIDE SEQUENCE [LARGE SCALE GENOMIC DNA]</scope>
    <source>
        <strain evidence="4 5">ATCC 28783</strain>
    </source>
</reference>
<dbReference type="PANTHER" id="PTHR44472:SF1">
    <property type="entry name" value="DDB1 AND CUL4 ASSOCIATED FACTOR 4"/>
    <property type="match status" value="1"/>
</dbReference>
<feature type="repeat" description="WD" evidence="3">
    <location>
        <begin position="365"/>
        <end position="396"/>
    </location>
</feature>
<dbReference type="InterPro" id="IPR036322">
    <property type="entry name" value="WD40_repeat_dom_sf"/>
</dbReference>
<comment type="caution">
    <text evidence="4">The sequence shown here is derived from an EMBL/GenBank/DDBJ whole genome shotgun (WGS) entry which is preliminary data.</text>
</comment>
<dbReference type="EMBL" id="SDIL01000048">
    <property type="protein sequence ID" value="RXK38442.1"/>
    <property type="molecule type" value="Genomic_DNA"/>
</dbReference>
<gene>
    <name evidence="4" type="ORF">M231_04351</name>
</gene>
<dbReference type="InterPro" id="IPR015943">
    <property type="entry name" value="WD40/YVTN_repeat-like_dom_sf"/>
</dbReference>
<evidence type="ECO:0000256" key="3">
    <source>
        <dbReference type="PROSITE-ProRule" id="PRU00221"/>
    </source>
</evidence>
<protein>
    <submittedName>
        <fullName evidence="4">Uncharacterized protein</fullName>
    </submittedName>
</protein>
<keyword evidence="5" id="KW-1185">Reference proteome</keyword>
<evidence type="ECO:0000256" key="2">
    <source>
        <dbReference type="ARBA" id="ARBA00022737"/>
    </source>
</evidence>
<dbReference type="InterPro" id="IPR001680">
    <property type="entry name" value="WD40_rpt"/>
</dbReference>
<keyword evidence="1 3" id="KW-0853">WD repeat</keyword>
<evidence type="ECO:0000313" key="5">
    <source>
        <dbReference type="Proteomes" id="UP000289152"/>
    </source>
</evidence>
<dbReference type="PANTHER" id="PTHR44472">
    <property type="entry name" value="DDB1- AND CUL4-ASSOCIATED FACTOR 4-RELATED"/>
    <property type="match status" value="1"/>
</dbReference>
<dbReference type="AlphaFoldDB" id="A0A4Q1BLD3"/>
<dbReference type="PROSITE" id="PS50082">
    <property type="entry name" value="WD_REPEATS_2"/>
    <property type="match status" value="1"/>
</dbReference>
<keyword evidence="2" id="KW-0677">Repeat</keyword>
<name>A0A4Q1BLD3_TREME</name>
<dbReference type="Gene3D" id="2.130.10.10">
    <property type="entry name" value="YVTN repeat-like/Quinoprotein amine dehydrogenase"/>
    <property type="match status" value="1"/>
</dbReference>
<evidence type="ECO:0000313" key="4">
    <source>
        <dbReference type="EMBL" id="RXK38442.1"/>
    </source>
</evidence>